<sequence>MKISIDIDCTPEEARQFLGLPDIKPMQDAWLAEMKKKMLADMENFTPATLVESWMATGTANNTDWLTKAFESMTQAAAPPTRKK</sequence>
<dbReference type="KEGG" id="gai:IMCC3135_17205"/>
<dbReference type="InterPro" id="IPR045502">
    <property type="entry name" value="DUF6489"/>
</dbReference>
<dbReference type="RefSeq" id="WP_088918690.1">
    <property type="nucleotide sequence ID" value="NZ_CP018632.1"/>
</dbReference>
<evidence type="ECO:0000313" key="2">
    <source>
        <dbReference type="Proteomes" id="UP000250079"/>
    </source>
</evidence>
<reference evidence="1 2" key="1">
    <citation type="submission" date="2016-12" db="EMBL/GenBank/DDBJ databases">
        <authorList>
            <person name="Song W.-J."/>
            <person name="Kurnit D.M."/>
        </authorList>
    </citation>
    <scope>NUCLEOTIDE SEQUENCE [LARGE SCALE GENOMIC DNA]</scope>
    <source>
        <strain evidence="1 2">IMCC3135</strain>
    </source>
</reference>
<dbReference type="AlphaFoldDB" id="A0A2Z2NQB7"/>
<dbReference type="EMBL" id="CP018632">
    <property type="protein sequence ID" value="ASJ73523.1"/>
    <property type="molecule type" value="Genomic_DNA"/>
</dbReference>
<keyword evidence="2" id="KW-1185">Reference proteome</keyword>
<proteinExistence type="predicted"/>
<organism evidence="1 2">
    <name type="scientific">Granulosicoccus antarcticus IMCC3135</name>
    <dbReference type="NCBI Taxonomy" id="1192854"/>
    <lineage>
        <taxon>Bacteria</taxon>
        <taxon>Pseudomonadati</taxon>
        <taxon>Pseudomonadota</taxon>
        <taxon>Gammaproteobacteria</taxon>
        <taxon>Chromatiales</taxon>
        <taxon>Granulosicoccaceae</taxon>
        <taxon>Granulosicoccus</taxon>
    </lineage>
</organism>
<dbReference type="Pfam" id="PF20099">
    <property type="entry name" value="DUF6489"/>
    <property type="match status" value="1"/>
</dbReference>
<gene>
    <name evidence="1" type="ORF">IMCC3135_17205</name>
</gene>
<accession>A0A2Z2NQB7</accession>
<name>A0A2Z2NQB7_9GAMM</name>
<evidence type="ECO:0000313" key="1">
    <source>
        <dbReference type="EMBL" id="ASJ73523.1"/>
    </source>
</evidence>
<protein>
    <submittedName>
        <fullName evidence="1">Uncharacterized protein</fullName>
    </submittedName>
</protein>
<dbReference type="OrthoDB" id="5740990at2"/>
<dbReference type="Proteomes" id="UP000250079">
    <property type="component" value="Chromosome"/>
</dbReference>